<evidence type="ECO:0000256" key="4">
    <source>
        <dbReference type="RuleBase" id="RU365068"/>
    </source>
</evidence>
<reference evidence="9 10" key="1">
    <citation type="submission" date="2024-10" db="EMBL/GenBank/DDBJ databases">
        <title>Updated reference genomes for cyclostephanoid diatoms.</title>
        <authorList>
            <person name="Roberts W.R."/>
            <person name="Alverson A.J."/>
        </authorList>
    </citation>
    <scope>NUCLEOTIDE SEQUENCE [LARGE SCALE GENOMIC DNA]</scope>
    <source>
        <strain evidence="9 10">AJA010-31</strain>
    </source>
</reference>
<keyword evidence="1 4" id="KW-0547">Nucleotide-binding</keyword>
<dbReference type="EMBL" id="JALLPJ020001408">
    <property type="protein sequence ID" value="KAL3765112.1"/>
    <property type="molecule type" value="Genomic_DNA"/>
</dbReference>
<evidence type="ECO:0000256" key="3">
    <source>
        <dbReference type="ARBA" id="ARBA00022840"/>
    </source>
</evidence>
<dbReference type="Proteomes" id="UP001530400">
    <property type="component" value="Unassembled WGS sequence"/>
</dbReference>
<dbReference type="InterPro" id="IPR036361">
    <property type="entry name" value="SAP_dom_sf"/>
</dbReference>
<dbReference type="GO" id="GO:0003724">
    <property type="term" value="F:RNA helicase activity"/>
    <property type="evidence" value="ECO:0007669"/>
    <property type="project" value="UniProtKB-EC"/>
</dbReference>
<evidence type="ECO:0000256" key="2">
    <source>
        <dbReference type="ARBA" id="ARBA00022801"/>
    </source>
</evidence>
<protein>
    <recommendedName>
        <fullName evidence="4">ATP-dependent RNA helicase</fullName>
        <ecNumber evidence="4">3.6.4.13</ecNumber>
    </recommendedName>
</protein>
<dbReference type="SMART" id="SM00487">
    <property type="entry name" value="DEXDc"/>
    <property type="match status" value="1"/>
</dbReference>
<dbReference type="Pfam" id="PF02037">
    <property type="entry name" value="SAP"/>
    <property type="match status" value="2"/>
</dbReference>
<organism evidence="9 10">
    <name type="scientific">Cyclotella atomus</name>
    <dbReference type="NCBI Taxonomy" id="382360"/>
    <lineage>
        <taxon>Eukaryota</taxon>
        <taxon>Sar</taxon>
        <taxon>Stramenopiles</taxon>
        <taxon>Ochrophyta</taxon>
        <taxon>Bacillariophyta</taxon>
        <taxon>Coscinodiscophyceae</taxon>
        <taxon>Thalassiosirophycidae</taxon>
        <taxon>Stephanodiscales</taxon>
        <taxon>Stephanodiscaceae</taxon>
        <taxon>Cyclotella</taxon>
    </lineage>
</organism>
<evidence type="ECO:0000313" key="10">
    <source>
        <dbReference type="Proteomes" id="UP001530400"/>
    </source>
</evidence>
<dbReference type="AlphaFoldDB" id="A0ABD3MSA2"/>
<evidence type="ECO:0000313" key="9">
    <source>
        <dbReference type="EMBL" id="KAL3765112.1"/>
    </source>
</evidence>
<dbReference type="Gene3D" id="3.40.50.300">
    <property type="entry name" value="P-loop containing nucleotide triphosphate hydrolases"/>
    <property type="match status" value="2"/>
</dbReference>
<dbReference type="InterPro" id="IPR003034">
    <property type="entry name" value="SAP_dom"/>
</dbReference>
<dbReference type="InterPro" id="IPR011545">
    <property type="entry name" value="DEAD/DEAH_box_helicase_dom"/>
</dbReference>
<comment type="function">
    <text evidence="4">RNA helicase.</text>
</comment>
<dbReference type="PROSITE" id="PS51192">
    <property type="entry name" value="HELICASE_ATP_BIND_1"/>
    <property type="match status" value="1"/>
</dbReference>
<feature type="domain" description="Helicase ATP-binding" evidence="8">
    <location>
        <begin position="317"/>
        <end position="544"/>
    </location>
</feature>
<evidence type="ECO:0000256" key="5">
    <source>
        <dbReference type="SAM" id="MobiDB-lite"/>
    </source>
</evidence>
<feature type="chain" id="PRO_5044809475" description="ATP-dependent RNA helicase" evidence="6">
    <location>
        <begin position="31"/>
        <end position="774"/>
    </location>
</feature>
<proteinExistence type="inferred from homology"/>
<feature type="region of interest" description="Disordered" evidence="5">
    <location>
        <begin position="85"/>
        <end position="124"/>
    </location>
</feature>
<dbReference type="SMART" id="SM00513">
    <property type="entry name" value="SAP"/>
    <property type="match status" value="2"/>
</dbReference>
<dbReference type="Gene3D" id="1.10.720.30">
    <property type="entry name" value="SAP domain"/>
    <property type="match status" value="1"/>
</dbReference>
<keyword evidence="4" id="KW-0347">Helicase</keyword>
<dbReference type="PANTHER" id="PTHR24031">
    <property type="entry name" value="RNA HELICASE"/>
    <property type="match status" value="1"/>
</dbReference>
<dbReference type="Pfam" id="PF00270">
    <property type="entry name" value="DEAD"/>
    <property type="match status" value="1"/>
</dbReference>
<accession>A0ABD3MSA2</accession>
<comment type="caution">
    <text evidence="9">The sequence shown here is derived from an EMBL/GenBank/DDBJ whole genome shotgun (WGS) entry which is preliminary data.</text>
</comment>
<feature type="signal peptide" evidence="6">
    <location>
        <begin position="1"/>
        <end position="30"/>
    </location>
</feature>
<dbReference type="EC" id="3.6.4.13" evidence="4"/>
<feature type="domain" description="SAP" evidence="7">
    <location>
        <begin position="53"/>
        <end position="87"/>
    </location>
</feature>
<comment type="similarity">
    <text evidence="4">Belongs to the DEAD box helicase family.</text>
</comment>
<dbReference type="GO" id="GO:0005524">
    <property type="term" value="F:ATP binding"/>
    <property type="evidence" value="ECO:0007669"/>
    <property type="project" value="UniProtKB-UniRule"/>
</dbReference>
<dbReference type="InterPro" id="IPR027417">
    <property type="entry name" value="P-loop_NTPase"/>
</dbReference>
<keyword evidence="10" id="KW-1185">Reference proteome</keyword>
<gene>
    <name evidence="9" type="ORF">ACHAWO_009431</name>
</gene>
<sequence>MFYLMMQRKLSLISLLLAILVRQQARYVDAFSFSTSRQGVCSHLYMSSTSISWDKLTVPELKLQLKERSLPVSGSKADLIQRLTDHDASSHVESSQDDLHQENLRKNEPLYPAPPPKDAKEAQAMKKELTETLRMLESLKIGASSKKSNVIPMEMSKGDMSPQQRELMEKMELLKQSLNSSIEGLGDSSYLSPEQHARAELLEQHKEQLRMRPANDLKEELTSLRLGNKGRKPDLVSRLAEYYVTQELGEDKHKDEVPSIQLPSTKSSIELGKDAVISFAGIPRLSTAAANALTQAFGDGSGNPPEPTPIQAVAIQKLFYPPQPSAILHAPTGSGKTLTFLLPITESLWREVNENQVDSNEIENGIALILLPTRELAAQVAGVATVLAPKGMVRFVPHPMDLMKKGKIDAGEDFAYYEEHGEEDGKNKALGKTYSPRILVGSAKSISVSLFGDGKMPGTPTRKPDGKRLLSSVRWLVMDEVDRLLNIQKTRTDKPNKHEKPAALLAASVARLTMGRTQVIAASATVGRPLRRELSRVLGLHSSECPETFRGDDDSARLEERLKSTDDKHIGRAVKIPSTVTNYVLPVDGSTAGTLLTSAAFATKSIMGSTKDKDSTKKVLVVLTRNCDIKVHNALGALKHFGISPEPQSLLDALEADGSDRLMEAHRRVSGVVGVGGSKQMLKDDSKGYLLITHEDNVRGLHLDALDGVVVVGRPGSPDEYTHIAGRTGRAGRKGSVLNVVSFEQAAALTTWTKMLGVDFFPLDESELSGILGD</sequence>
<keyword evidence="4" id="KW-0694">RNA-binding</keyword>
<comment type="domain">
    <text evidence="4">The Q motif is unique to and characteristic of the DEAD box family of RNA helicases and controls ATP binding and hydrolysis.</text>
</comment>
<feature type="compositionally biased region" description="Basic and acidic residues" evidence="5">
    <location>
        <begin position="97"/>
        <end position="108"/>
    </location>
</feature>
<dbReference type="InterPro" id="IPR014001">
    <property type="entry name" value="Helicase_ATP-bd"/>
</dbReference>
<dbReference type="GO" id="GO:0003723">
    <property type="term" value="F:RNA binding"/>
    <property type="evidence" value="ECO:0007669"/>
    <property type="project" value="UniProtKB-UniRule"/>
</dbReference>
<evidence type="ECO:0000259" key="8">
    <source>
        <dbReference type="PROSITE" id="PS51192"/>
    </source>
</evidence>
<comment type="catalytic activity">
    <reaction evidence="4">
        <text>ATP + H2O = ADP + phosphate + H(+)</text>
        <dbReference type="Rhea" id="RHEA:13065"/>
        <dbReference type="ChEBI" id="CHEBI:15377"/>
        <dbReference type="ChEBI" id="CHEBI:15378"/>
        <dbReference type="ChEBI" id="CHEBI:30616"/>
        <dbReference type="ChEBI" id="CHEBI:43474"/>
        <dbReference type="ChEBI" id="CHEBI:456216"/>
        <dbReference type="EC" id="3.6.4.13"/>
    </reaction>
</comment>
<dbReference type="GO" id="GO:0016787">
    <property type="term" value="F:hydrolase activity"/>
    <property type="evidence" value="ECO:0007669"/>
    <property type="project" value="UniProtKB-KW"/>
</dbReference>
<name>A0ABD3MSA2_9STRA</name>
<dbReference type="SUPFAM" id="SSF68906">
    <property type="entry name" value="SAP domain"/>
    <property type="match status" value="1"/>
</dbReference>
<evidence type="ECO:0000256" key="1">
    <source>
        <dbReference type="ARBA" id="ARBA00022741"/>
    </source>
</evidence>
<dbReference type="PROSITE" id="PS50800">
    <property type="entry name" value="SAP"/>
    <property type="match status" value="1"/>
</dbReference>
<dbReference type="SUPFAM" id="SSF52540">
    <property type="entry name" value="P-loop containing nucleoside triphosphate hydrolases"/>
    <property type="match status" value="1"/>
</dbReference>
<keyword evidence="6" id="KW-0732">Signal</keyword>
<keyword evidence="2 4" id="KW-0378">Hydrolase</keyword>
<evidence type="ECO:0000256" key="6">
    <source>
        <dbReference type="SAM" id="SignalP"/>
    </source>
</evidence>
<keyword evidence="3 4" id="KW-0067">ATP-binding</keyword>
<evidence type="ECO:0000259" key="7">
    <source>
        <dbReference type="PROSITE" id="PS50800"/>
    </source>
</evidence>